<evidence type="ECO:0000313" key="3">
    <source>
        <dbReference type="Proteomes" id="UP001497497"/>
    </source>
</evidence>
<feature type="compositionally biased region" description="Pro residues" evidence="1">
    <location>
        <begin position="71"/>
        <end position="82"/>
    </location>
</feature>
<protein>
    <submittedName>
        <fullName evidence="2">Uncharacterized protein</fullName>
    </submittedName>
</protein>
<proteinExistence type="predicted"/>
<feature type="region of interest" description="Disordered" evidence="1">
    <location>
        <begin position="1"/>
        <end position="86"/>
    </location>
</feature>
<name>A0AAV2HN86_LYMST</name>
<dbReference type="AlphaFoldDB" id="A0AAV2HN86"/>
<feature type="compositionally biased region" description="Low complexity" evidence="1">
    <location>
        <begin position="35"/>
        <end position="50"/>
    </location>
</feature>
<evidence type="ECO:0000256" key="1">
    <source>
        <dbReference type="SAM" id="MobiDB-lite"/>
    </source>
</evidence>
<dbReference type="Proteomes" id="UP001497497">
    <property type="component" value="Unassembled WGS sequence"/>
</dbReference>
<accession>A0AAV2HN86</accession>
<dbReference type="EMBL" id="CAXITT010000204">
    <property type="protein sequence ID" value="CAL1535519.1"/>
    <property type="molecule type" value="Genomic_DNA"/>
</dbReference>
<organism evidence="2 3">
    <name type="scientific">Lymnaea stagnalis</name>
    <name type="common">Great pond snail</name>
    <name type="synonym">Helix stagnalis</name>
    <dbReference type="NCBI Taxonomy" id="6523"/>
    <lineage>
        <taxon>Eukaryota</taxon>
        <taxon>Metazoa</taxon>
        <taxon>Spiralia</taxon>
        <taxon>Lophotrochozoa</taxon>
        <taxon>Mollusca</taxon>
        <taxon>Gastropoda</taxon>
        <taxon>Heterobranchia</taxon>
        <taxon>Euthyneura</taxon>
        <taxon>Panpulmonata</taxon>
        <taxon>Hygrophila</taxon>
        <taxon>Lymnaeoidea</taxon>
        <taxon>Lymnaeidae</taxon>
        <taxon>Lymnaea</taxon>
    </lineage>
</organism>
<feature type="compositionally biased region" description="Basic and acidic residues" evidence="1">
    <location>
        <begin position="1"/>
        <end position="22"/>
    </location>
</feature>
<feature type="non-terminal residue" evidence="2">
    <location>
        <position position="1"/>
    </location>
</feature>
<keyword evidence="3" id="KW-1185">Reference proteome</keyword>
<feature type="non-terminal residue" evidence="2">
    <location>
        <position position="111"/>
    </location>
</feature>
<reference evidence="2 3" key="1">
    <citation type="submission" date="2024-04" db="EMBL/GenBank/DDBJ databases">
        <authorList>
            <consortium name="Genoscope - CEA"/>
            <person name="William W."/>
        </authorList>
    </citation>
    <scope>NUCLEOTIDE SEQUENCE [LARGE SCALE GENOMIC DNA]</scope>
</reference>
<comment type="caution">
    <text evidence="2">The sequence shown here is derived from an EMBL/GenBank/DDBJ whole genome shotgun (WGS) entry which is preliminary data.</text>
</comment>
<gene>
    <name evidence="2" type="ORF">GSLYS_00009479001</name>
</gene>
<evidence type="ECO:0000313" key="2">
    <source>
        <dbReference type="EMBL" id="CAL1535519.1"/>
    </source>
</evidence>
<sequence length="111" mass="12567">VEQLERAKEQQQHQMKEEHELHQSTSAQKMDLTCSHPSSVSVHQSHSAAVDVRASNKSRKGDSELKDELTVPPPSFPKPGKPGPKLIRRYSEQVITHQTRPLNKRNSIDIL</sequence>
<feature type="compositionally biased region" description="Basic and acidic residues" evidence="1">
    <location>
        <begin position="59"/>
        <end position="69"/>
    </location>
</feature>